<dbReference type="EMBL" id="JAOPJZ010000014">
    <property type="protein sequence ID" value="MCU4753183.1"/>
    <property type="molecule type" value="Genomic_DNA"/>
</dbReference>
<proteinExistence type="predicted"/>
<name>A0AAP2ZA33_9EURY</name>
<feature type="compositionally biased region" description="Basic and acidic residues" evidence="1">
    <location>
        <begin position="82"/>
        <end position="92"/>
    </location>
</feature>
<feature type="compositionally biased region" description="Basic and acidic residues" evidence="1">
    <location>
        <begin position="101"/>
        <end position="110"/>
    </location>
</feature>
<gene>
    <name evidence="2" type="ORF">OB919_14555</name>
</gene>
<feature type="compositionally biased region" description="Polar residues" evidence="1">
    <location>
        <begin position="30"/>
        <end position="41"/>
    </location>
</feature>
<keyword evidence="3" id="KW-1185">Reference proteome</keyword>
<dbReference type="InterPro" id="IPR058742">
    <property type="entry name" value="DUF7989"/>
</dbReference>
<evidence type="ECO:0000313" key="2">
    <source>
        <dbReference type="EMBL" id="MCU4753183.1"/>
    </source>
</evidence>
<protein>
    <submittedName>
        <fullName evidence="2">Uncharacterized protein</fullName>
    </submittedName>
</protein>
<organism evidence="2 3">
    <name type="scientific">Natronosalvus hydrolyticus</name>
    <dbReference type="NCBI Taxonomy" id="2979988"/>
    <lineage>
        <taxon>Archaea</taxon>
        <taxon>Methanobacteriati</taxon>
        <taxon>Methanobacteriota</taxon>
        <taxon>Stenosarchaea group</taxon>
        <taxon>Halobacteria</taxon>
        <taxon>Halobacteriales</taxon>
        <taxon>Natrialbaceae</taxon>
        <taxon>Natronosalvus</taxon>
    </lineage>
</organism>
<dbReference type="Proteomes" id="UP001321047">
    <property type="component" value="Unassembled WGS sequence"/>
</dbReference>
<dbReference type="Pfam" id="PF25951">
    <property type="entry name" value="DUF7989"/>
    <property type="match status" value="1"/>
</dbReference>
<evidence type="ECO:0000256" key="1">
    <source>
        <dbReference type="SAM" id="MobiDB-lite"/>
    </source>
</evidence>
<accession>A0AAP2ZA33</accession>
<comment type="caution">
    <text evidence="2">The sequence shown here is derived from an EMBL/GenBank/DDBJ whole genome shotgun (WGS) entry which is preliminary data.</text>
</comment>
<dbReference type="RefSeq" id="WP_342809505.1">
    <property type="nucleotide sequence ID" value="NZ_JAOPJZ010000014.1"/>
</dbReference>
<dbReference type="AlphaFoldDB" id="A0AAP2ZA33"/>
<reference evidence="2 3" key="1">
    <citation type="submission" date="2022-09" db="EMBL/GenBank/DDBJ databases">
        <title>Enrichment on poylsaccharides allowed isolation of novel metabolic and taxonomic groups of Haloarchaea.</title>
        <authorList>
            <person name="Sorokin D.Y."/>
            <person name="Elcheninov A.G."/>
            <person name="Khizhniak T.V."/>
            <person name="Kolganova T.V."/>
            <person name="Kublanov I.V."/>
        </authorList>
    </citation>
    <scope>NUCLEOTIDE SEQUENCE [LARGE SCALE GENOMIC DNA]</scope>
    <source>
        <strain evidence="2 3">AArc-curdl1</strain>
    </source>
</reference>
<sequence>MTRASNTRTPEQKRTDTASSDGATEPNRDTLGTISHSNPLTGETAGHLFNRGPIVVADGGKANAVEKSTTADDGTDAETMEEVSHTPPRDADDANGVFERGGTERIDETK</sequence>
<feature type="region of interest" description="Disordered" evidence="1">
    <location>
        <begin position="1"/>
        <end position="110"/>
    </location>
</feature>
<evidence type="ECO:0000313" key="3">
    <source>
        <dbReference type="Proteomes" id="UP001321047"/>
    </source>
</evidence>